<protein>
    <recommendedName>
        <fullName evidence="1">DUF1559 domain-containing protein</fullName>
    </recommendedName>
</protein>
<evidence type="ECO:0000313" key="2">
    <source>
        <dbReference type="EMBL" id="QDU90922.1"/>
    </source>
</evidence>
<dbReference type="Pfam" id="PF07963">
    <property type="entry name" value="N_methyl"/>
    <property type="match status" value="1"/>
</dbReference>
<dbReference type="InterPro" id="IPR011453">
    <property type="entry name" value="DUF1559"/>
</dbReference>
<dbReference type="SUPFAM" id="SSF54523">
    <property type="entry name" value="Pili subunits"/>
    <property type="match status" value="1"/>
</dbReference>
<dbReference type="InterPro" id="IPR027558">
    <property type="entry name" value="Pre_pil_HX9DG_C"/>
</dbReference>
<reference evidence="2 3" key="1">
    <citation type="submission" date="2019-02" db="EMBL/GenBank/DDBJ databases">
        <title>Deep-cultivation of Planctomycetes and their phenomic and genomic characterization uncovers novel biology.</title>
        <authorList>
            <person name="Wiegand S."/>
            <person name="Jogler M."/>
            <person name="Boedeker C."/>
            <person name="Pinto D."/>
            <person name="Vollmers J."/>
            <person name="Rivas-Marin E."/>
            <person name="Kohn T."/>
            <person name="Peeters S.H."/>
            <person name="Heuer A."/>
            <person name="Rast P."/>
            <person name="Oberbeckmann S."/>
            <person name="Bunk B."/>
            <person name="Jeske O."/>
            <person name="Meyerdierks A."/>
            <person name="Storesund J.E."/>
            <person name="Kallscheuer N."/>
            <person name="Luecker S."/>
            <person name="Lage O.M."/>
            <person name="Pohl T."/>
            <person name="Merkel B.J."/>
            <person name="Hornburger P."/>
            <person name="Mueller R.-W."/>
            <person name="Bruemmer F."/>
            <person name="Labrenz M."/>
            <person name="Spormann A.M."/>
            <person name="Op den Camp H."/>
            <person name="Overmann J."/>
            <person name="Amann R."/>
            <person name="Jetten M.S.M."/>
            <person name="Mascher T."/>
            <person name="Medema M.H."/>
            <person name="Devos D.P."/>
            <person name="Kaster A.-K."/>
            <person name="Ovreas L."/>
            <person name="Rohde M."/>
            <person name="Galperin M.Y."/>
            <person name="Jogler C."/>
        </authorList>
    </citation>
    <scope>NUCLEOTIDE SEQUENCE [LARGE SCALE GENOMIC DNA]</scope>
    <source>
        <strain evidence="2 3">Pla175</strain>
    </source>
</reference>
<dbReference type="PROSITE" id="PS00409">
    <property type="entry name" value="PROKAR_NTER_METHYL"/>
    <property type="match status" value="1"/>
</dbReference>
<evidence type="ECO:0000313" key="3">
    <source>
        <dbReference type="Proteomes" id="UP000317429"/>
    </source>
</evidence>
<dbReference type="AlphaFoldDB" id="A0A518DHK1"/>
<dbReference type="EMBL" id="CP036291">
    <property type="protein sequence ID" value="QDU90922.1"/>
    <property type="molecule type" value="Genomic_DNA"/>
</dbReference>
<name>A0A518DHK1_9BACT</name>
<dbReference type="Gene3D" id="3.30.700.10">
    <property type="entry name" value="Glycoprotein, Type 4 Pilin"/>
    <property type="match status" value="1"/>
</dbReference>
<dbReference type="NCBIfam" id="TIGR02532">
    <property type="entry name" value="IV_pilin_GFxxxE"/>
    <property type="match status" value="1"/>
</dbReference>
<dbReference type="InterPro" id="IPR012902">
    <property type="entry name" value="N_methyl_site"/>
</dbReference>
<evidence type="ECO:0000259" key="1">
    <source>
        <dbReference type="Pfam" id="PF07596"/>
    </source>
</evidence>
<dbReference type="PANTHER" id="PTHR30093">
    <property type="entry name" value="GENERAL SECRETION PATHWAY PROTEIN G"/>
    <property type="match status" value="1"/>
</dbReference>
<dbReference type="OrthoDB" id="255848at2"/>
<dbReference type="InterPro" id="IPR045584">
    <property type="entry name" value="Pilin-like"/>
</dbReference>
<gene>
    <name evidence="2" type="ORF">Pla175_43360</name>
</gene>
<dbReference type="Pfam" id="PF07596">
    <property type="entry name" value="SBP_bac_10"/>
    <property type="match status" value="1"/>
</dbReference>
<dbReference type="NCBIfam" id="TIGR04294">
    <property type="entry name" value="pre_pil_HX9DG"/>
    <property type="match status" value="1"/>
</dbReference>
<proteinExistence type="predicted"/>
<feature type="domain" description="DUF1559" evidence="1">
    <location>
        <begin position="39"/>
        <end position="299"/>
    </location>
</feature>
<keyword evidence="3" id="KW-1185">Reference proteome</keyword>
<dbReference type="RefSeq" id="WP_145290384.1">
    <property type="nucleotide sequence ID" value="NZ_CP036291.1"/>
</dbReference>
<sequence length="350" mass="37452">MSHSHFRPTRRLSGFTLVELLVVIAIIGILVALLLPAVQAAREAARRSQCVNNLKQLTLATLNYHDRAESFPSGYVNRVKGSNTQGEGWGWGALILPDIEQAPLHDTLGVTSRLMEVARKDPTTRPIFLQELPAFRCPSDTGEALIGKPGNPWRRTDIGKAGHDDPAGAANYIAVSGWLDAGADRDNNGIYFASNAPRVSFRKLIDGSSKTFAIGERHGLDNCNSGWWVGTINQGGRSAAGPSMCTGRVSEPLNLSIPCTDTSCPITDGCGEGFASLHPGGAVFSFCDGSVHFITEDIDYSDAGANDGFDGSSSGMTIENPDIMTLINPSELGVYQRLGIRNDEQVVSGY</sequence>
<organism evidence="2 3">
    <name type="scientific">Pirellulimonas nuda</name>
    <dbReference type="NCBI Taxonomy" id="2528009"/>
    <lineage>
        <taxon>Bacteria</taxon>
        <taxon>Pseudomonadati</taxon>
        <taxon>Planctomycetota</taxon>
        <taxon>Planctomycetia</taxon>
        <taxon>Pirellulales</taxon>
        <taxon>Lacipirellulaceae</taxon>
        <taxon>Pirellulimonas</taxon>
    </lineage>
</organism>
<accession>A0A518DHK1</accession>
<dbReference type="KEGG" id="pnd:Pla175_43360"/>
<dbReference type="Proteomes" id="UP000317429">
    <property type="component" value="Chromosome"/>
</dbReference>
<dbReference type="PANTHER" id="PTHR30093:SF2">
    <property type="entry name" value="TYPE II SECRETION SYSTEM PROTEIN H"/>
    <property type="match status" value="1"/>
</dbReference>